<feature type="transmembrane region" description="Helical" evidence="1">
    <location>
        <begin position="17"/>
        <end position="39"/>
    </location>
</feature>
<evidence type="ECO:0000256" key="1">
    <source>
        <dbReference type="SAM" id="Phobius"/>
    </source>
</evidence>
<dbReference type="InterPro" id="IPR010699">
    <property type="entry name" value="DUF1275"/>
</dbReference>
<dbReference type="PANTHER" id="PTHR37314:SF4">
    <property type="entry name" value="UPF0700 TRANSMEMBRANE PROTEIN YOAK"/>
    <property type="match status" value="1"/>
</dbReference>
<evidence type="ECO:0000313" key="2">
    <source>
        <dbReference type="EMBL" id="QKJ29008.1"/>
    </source>
</evidence>
<dbReference type="KEGG" id="mmab:HQ865_04310"/>
<dbReference type="Proteomes" id="UP000505355">
    <property type="component" value="Chromosome"/>
</dbReference>
<evidence type="ECO:0000313" key="3">
    <source>
        <dbReference type="Proteomes" id="UP000505355"/>
    </source>
</evidence>
<feature type="transmembrane region" description="Helical" evidence="1">
    <location>
        <begin position="59"/>
        <end position="83"/>
    </location>
</feature>
<feature type="transmembrane region" description="Helical" evidence="1">
    <location>
        <begin position="182"/>
        <end position="204"/>
    </location>
</feature>
<feature type="transmembrane region" description="Helical" evidence="1">
    <location>
        <begin position="92"/>
        <end position="112"/>
    </location>
</feature>
<keyword evidence="1" id="KW-1133">Transmembrane helix</keyword>
<dbReference type="RefSeq" id="WP_173413706.1">
    <property type="nucleotide sequence ID" value="NZ_CP054139.1"/>
</dbReference>
<gene>
    <name evidence="2" type="ORF">HQ865_04310</name>
</gene>
<dbReference type="AlphaFoldDB" id="A0A7D4PSE3"/>
<reference evidence="2 3" key="1">
    <citation type="submission" date="2020-05" db="EMBL/GenBank/DDBJ databases">
        <title>Mucilaginibacter mali sp. nov.</title>
        <authorList>
            <person name="Kim H.S."/>
            <person name="Lee K.C."/>
            <person name="Suh M.K."/>
            <person name="Kim J.-S."/>
            <person name="Han K.-I."/>
            <person name="Eom M.K."/>
            <person name="Shin Y.K."/>
            <person name="Lee J.-S."/>
        </authorList>
    </citation>
    <scope>NUCLEOTIDE SEQUENCE [LARGE SCALE GENOMIC DNA]</scope>
    <source>
        <strain evidence="2 3">G2-14</strain>
    </source>
</reference>
<keyword evidence="1" id="KW-0812">Transmembrane</keyword>
<keyword evidence="3" id="KW-1185">Reference proteome</keyword>
<keyword evidence="1" id="KW-0472">Membrane</keyword>
<dbReference type="PANTHER" id="PTHR37314">
    <property type="entry name" value="SLR0142 PROTEIN"/>
    <property type="match status" value="1"/>
</dbReference>
<name>A0A7D4PSE3_9SPHI</name>
<dbReference type="EMBL" id="CP054139">
    <property type="protein sequence ID" value="QKJ29008.1"/>
    <property type="molecule type" value="Genomic_DNA"/>
</dbReference>
<feature type="transmembrane region" description="Helical" evidence="1">
    <location>
        <begin position="210"/>
        <end position="227"/>
    </location>
</feature>
<dbReference type="Pfam" id="PF06912">
    <property type="entry name" value="DUF1275"/>
    <property type="match status" value="1"/>
</dbReference>
<sequence length="243" mass="26700">MLRHTGQRRGFVHNLRLAILLCLNAGFINAAGFIVFAVLTTNVTGHAALLAVNLTTGQFHSASVVALWLLLFLAGAFTSSLYIGKVGRDKPFAYTAPIIAIIVIVLAVAFFGHDYKHTLPKTEIFAGSLLFAMGMQNALVSMVSGSVVRTTHLTGMFTDLGIDLSNAFLSRKKLNPVGNRRIILRLCIITFFLLGGLIGGFSFLYLSFSAFYIPAGLLLVVLFYDYFRMRVILIRHRLRTPAN</sequence>
<feature type="transmembrane region" description="Helical" evidence="1">
    <location>
        <begin position="124"/>
        <end position="148"/>
    </location>
</feature>
<accession>A0A7D4PSE3</accession>
<organism evidence="2 3">
    <name type="scientific">Mucilaginibacter mali</name>
    <dbReference type="NCBI Taxonomy" id="2740462"/>
    <lineage>
        <taxon>Bacteria</taxon>
        <taxon>Pseudomonadati</taxon>
        <taxon>Bacteroidota</taxon>
        <taxon>Sphingobacteriia</taxon>
        <taxon>Sphingobacteriales</taxon>
        <taxon>Sphingobacteriaceae</taxon>
        <taxon>Mucilaginibacter</taxon>
    </lineage>
</organism>
<protein>
    <submittedName>
        <fullName evidence="2">DUF1275 domain-containing protein</fullName>
    </submittedName>
</protein>
<proteinExistence type="predicted"/>